<protein>
    <recommendedName>
        <fullName evidence="2">Cohesin domain-containing protein</fullName>
    </recommendedName>
</protein>
<sequence length="215" mass="22177">MKKYASYLSVVLSLLFFLVVSASSAQAASLKFDQTTVNVNAGESFDIGVVVDAGSDSITSIDAYVLYDSDVLEAGTVSEGTYFPTVLNDINSQRVYVAGLVDDPATSKTGSGTVGTISFTALKAGTVTLSYSCDESTENSQVIKNDINATNVITCSSNGTAAVTVGGSAILPTSTPSAVPDELPQTGILDNIIKVALPGILLVLVGGALKFLLRF</sequence>
<evidence type="ECO:0000259" key="2">
    <source>
        <dbReference type="Pfam" id="PF00963"/>
    </source>
</evidence>
<dbReference type="SUPFAM" id="SSF49384">
    <property type="entry name" value="Carbohydrate-binding domain"/>
    <property type="match status" value="1"/>
</dbReference>
<dbReference type="InterPro" id="IPR008965">
    <property type="entry name" value="CBM2/CBM3_carb-bd_dom_sf"/>
</dbReference>
<name>A0A1F7J6G4_9BACT</name>
<dbReference type="InterPro" id="IPR002102">
    <property type="entry name" value="Cohesin_dom"/>
</dbReference>
<evidence type="ECO:0000313" key="3">
    <source>
        <dbReference type="EMBL" id="OGK51212.1"/>
    </source>
</evidence>
<dbReference type="Pfam" id="PF00963">
    <property type="entry name" value="Cohesin"/>
    <property type="match status" value="1"/>
</dbReference>
<accession>A0A1F7J6G4</accession>
<gene>
    <name evidence="3" type="ORF">A3B50_03270</name>
</gene>
<feature type="domain" description="Cohesin" evidence="2">
    <location>
        <begin position="35"/>
        <end position="130"/>
    </location>
</feature>
<evidence type="ECO:0000313" key="4">
    <source>
        <dbReference type="Proteomes" id="UP000178558"/>
    </source>
</evidence>
<keyword evidence="1" id="KW-0732">Signal</keyword>
<feature type="signal peptide" evidence="1">
    <location>
        <begin position="1"/>
        <end position="27"/>
    </location>
</feature>
<feature type="chain" id="PRO_5009529407" description="Cohesin domain-containing protein" evidence="1">
    <location>
        <begin position="28"/>
        <end position="215"/>
    </location>
</feature>
<dbReference type="Gene3D" id="2.60.40.680">
    <property type="match status" value="1"/>
</dbReference>
<dbReference type="EMBL" id="MGAQ01000003">
    <property type="protein sequence ID" value="OGK51212.1"/>
    <property type="molecule type" value="Genomic_DNA"/>
</dbReference>
<reference evidence="3 4" key="1">
    <citation type="journal article" date="2016" name="Nat. Commun.">
        <title>Thousands of microbial genomes shed light on interconnected biogeochemical processes in an aquifer system.</title>
        <authorList>
            <person name="Anantharaman K."/>
            <person name="Brown C.T."/>
            <person name="Hug L.A."/>
            <person name="Sharon I."/>
            <person name="Castelle C.J."/>
            <person name="Probst A.J."/>
            <person name="Thomas B.C."/>
            <person name="Singh A."/>
            <person name="Wilkins M.J."/>
            <person name="Karaoz U."/>
            <person name="Brodie E.L."/>
            <person name="Williams K.H."/>
            <person name="Hubbard S.S."/>
            <person name="Banfield J.F."/>
        </authorList>
    </citation>
    <scope>NUCLEOTIDE SEQUENCE [LARGE SCALE GENOMIC DNA]</scope>
</reference>
<evidence type="ECO:0000256" key="1">
    <source>
        <dbReference type="SAM" id="SignalP"/>
    </source>
</evidence>
<comment type="caution">
    <text evidence="3">The sequence shown here is derived from an EMBL/GenBank/DDBJ whole genome shotgun (WGS) entry which is preliminary data.</text>
</comment>
<dbReference type="GO" id="GO:0000272">
    <property type="term" value="P:polysaccharide catabolic process"/>
    <property type="evidence" value="ECO:0007669"/>
    <property type="project" value="InterPro"/>
</dbReference>
<dbReference type="AlphaFoldDB" id="A0A1F7J6G4"/>
<dbReference type="Proteomes" id="UP000178558">
    <property type="component" value="Unassembled WGS sequence"/>
</dbReference>
<dbReference type="GO" id="GO:0030246">
    <property type="term" value="F:carbohydrate binding"/>
    <property type="evidence" value="ECO:0007669"/>
    <property type="project" value="InterPro"/>
</dbReference>
<proteinExistence type="predicted"/>
<organism evidence="3 4">
    <name type="scientific">Candidatus Roizmanbacteria bacterium RIFCSPLOWO2_01_FULL_40_42</name>
    <dbReference type="NCBI Taxonomy" id="1802066"/>
    <lineage>
        <taxon>Bacteria</taxon>
        <taxon>Candidatus Roizmaniibacteriota</taxon>
    </lineage>
</organism>
<dbReference type="CDD" id="cd08547">
    <property type="entry name" value="Type_II_cohesin"/>
    <property type="match status" value="1"/>
</dbReference>